<dbReference type="GO" id="GO:0006352">
    <property type="term" value="P:DNA-templated transcription initiation"/>
    <property type="evidence" value="ECO:0007669"/>
    <property type="project" value="InterPro"/>
</dbReference>
<dbReference type="Proteomes" id="UP001147653">
    <property type="component" value="Unassembled WGS sequence"/>
</dbReference>
<name>A0A9X3N3D4_9ACTN</name>
<dbReference type="Gene3D" id="1.10.10.10">
    <property type="entry name" value="Winged helix-like DNA-binding domain superfamily/Winged helix DNA-binding domain"/>
    <property type="match status" value="1"/>
</dbReference>
<evidence type="ECO:0000256" key="1">
    <source>
        <dbReference type="ARBA" id="ARBA00010641"/>
    </source>
</evidence>
<dbReference type="PANTHER" id="PTHR43133">
    <property type="entry name" value="RNA POLYMERASE ECF-TYPE SIGMA FACTO"/>
    <property type="match status" value="1"/>
</dbReference>
<evidence type="ECO:0000256" key="3">
    <source>
        <dbReference type="ARBA" id="ARBA00023082"/>
    </source>
</evidence>
<dbReference type="SUPFAM" id="SSF88659">
    <property type="entry name" value="Sigma3 and sigma4 domains of RNA polymerase sigma factors"/>
    <property type="match status" value="1"/>
</dbReference>
<dbReference type="GO" id="GO:0016987">
    <property type="term" value="F:sigma factor activity"/>
    <property type="evidence" value="ECO:0007669"/>
    <property type="project" value="UniProtKB-KW"/>
</dbReference>
<gene>
    <name evidence="8" type="ORF">OJ997_02065</name>
</gene>
<dbReference type="InterPro" id="IPR007627">
    <property type="entry name" value="RNA_pol_sigma70_r2"/>
</dbReference>
<evidence type="ECO:0000256" key="2">
    <source>
        <dbReference type="ARBA" id="ARBA00023015"/>
    </source>
</evidence>
<evidence type="ECO:0000313" key="8">
    <source>
        <dbReference type="EMBL" id="MDA0179065.1"/>
    </source>
</evidence>
<accession>A0A9X3N3D4</accession>
<dbReference type="PANTHER" id="PTHR43133:SF25">
    <property type="entry name" value="RNA POLYMERASE SIGMA FACTOR RFAY-RELATED"/>
    <property type="match status" value="1"/>
</dbReference>
<dbReference type="InterPro" id="IPR013249">
    <property type="entry name" value="RNA_pol_sigma70_r4_t2"/>
</dbReference>
<keyword evidence="3" id="KW-0731">Sigma factor</keyword>
<feature type="domain" description="RNA polymerase sigma-70 region 2" evidence="6">
    <location>
        <begin position="26"/>
        <end position="91"/>
    </location>
</feature>
<proteinExistence type="inferred from homology"/>
<dbReference type="Pfam" id="PF08281">
    <property type="entry name" value="Sigma70_r4_2"/>
    <property type="match status" value="1"/>
</dbReference>
<dbReference type="EMBL" id="JAPDDP010000003">
    <property type="protein sequence ID" value="MDA0179065.1"/>
    <property type="molecule type" value="Genomic_DNA"/>
</dbReference>
<dbReference type="InterPro" id="IPR013324">
    <property type="entry name" value="RNA_pol_sigma_r3/r4-like"/>
</dbReference>
<feature type="compositionally biased region" description="Low complexity" evidence="5">
    <location>
        <begin position="383"/>
        <end position="421"/>
    </location>
</feature>
<dbReference type="RefSeq" id="WP_270023492.1">
    <property type="nucleotide sequence ID" value="NZ_JAPDDP010000003.1"/>
</dbReference>
<organism evidence="8 9">
    <name type="scientific">Solirubrobacter phytolaccae</name>
    <dbReference type="NCBI Taxonomy" id="1404360"/>
    <lineage>
        <taxon>Bacteria</taxon>
        <taxon>Bacillati</taxon>
        <taxon>Actinomycetota</taxon>
        <taxon>Thermoleophilia</taxon>
        <taxon>Solirubrobacterales</taxon>
        <taxon>Solirubrobacteraceae</taxon>
        <taxon>Solirubrobacter</taxon>
    </lineage>
</organism>
<dbReference type="CDD" id="cd06171">
    <property type="entry name" value="Sigma70_r4"/>
    <property type="match status" value="1"/>
</dbReference>
<evidence type="ECO:0000256" key="5">
    <source>
        <dbReference type="SAM" id="MobiDB-lite"/>
    </source>
</evidence>
<protein>
    <submittedName>
        <fullName evidence="8">Sigma-70 family RNA polymerase sigma factor</fullName>
    </submittedName>
</protein>
<evidence type="ECO:0000259" key="6">
    <source>
        <dbReference type="Pfam" id="PF04542"/>
    </source>
</evidence>
<comment type="similarity">
    <text evidence="1">Belongs to the sigma-70 factor family. ECF subfamily.</text>
</comment>
<evidence type="ECO:0000313" key="9">
    <source>
        <dbReference type="Proteomes" id="UP001147653"/>
    </source>
</evidence>
<evidence type="ECO:0000256" key="4">
    <source>
        <dbReference type="ARBA" id="ARBA00023163"/>
    </source>
</evidence>
<dbReference type="AlphaFoldDB" id="A0A9X3N3D4"/>
<dbReference type="InterPro" id="IPR036388">
    <property type="entry name" value="WH-like_DNA-bd_sf"/>
</dbReference>
<dbReference type="InterPro" id="IPR013325">
    <property type="entry name" value="RNA_pol_sigma_r2"/>
</dbReference>
<dbReference type="NCBIfam" id="TIGR02937">
    <property type="entry name" value="sigma70-ECF"/>
    <property type="match status" value="1"/>
</dbReference>
<dbReference type="InterPro" id="IPR039425">
    <property type="entry name" value="RNA_pol_sigma-70-like"/>
</dbReference>
<keyword evidence="2" id="KW-0805">Transcription regulation</keyword>
<comment type="caution">
    <text evidence="8">The sequence shown here is derived from an EMBL/GenBank/DDBJ whole genome shotgun (WGS) entry which is preliminary data.</text>
</comment>
<keyword evidence="4" id="KW-0804">Transcription</keyword>
<reference evidence="8" key="1">
    <citation type="submission" date="2022-10" db="EMBL/GenBank/DDBJ databases">
        <title>The WGS of Solirubrobacter phytolaccae KCTC 29190.</title>
        <authorList>
            <person name="Jiang Z."/>
        </authorList>
    </citation>
    <scope>NUCLEOTIDE SEQUENCE</scope>
    <source>
        <strain evidence="8">KCTC 29190</strain>
    </source>
</reference>
<sequence length="421" mass="44602">MSDDHEHDRRLAARAGDGDERAFDELVERHQEPLLRYVARRFRPELAEDAVQEALLSAHRALVGGTRPVDVRAWLSTIAWRRALDLARRERDALPLDAGAAAKVADDPEARALQAHELGRVVAAMSSLPERQRTALKLSALEGRSLEEIGSALDVPADTAKSLVARSRRTLHHRLEAADLDCGEARVEMESAAARGVRLSGMVTLHLESCRACERAHRSIRRRRRVALFIPIGLVVRTAGFRDKVRDLIAFNPAWEAQIGAAKLCTAACLTAVGTGVAAAPSVTVGIPAIVRTATPTPKTAELVPANKHKKKKKPKATPTPAATVVLARATATATWTPTPTPTAVTKKRKPKGYKPNPQLVGTGVSAGGDAGGESGEAPRGKATPTPTPTLAPTVAPTAAPTVTPAATPTVLAVETPTPTG</sequence>
<dbReference type="InterPro" id="IPR014284">
    <property type="entry name" value="RNA_pol_sigma-70_dom"/>
</dbReference>
<dbReference type="Gene3D" id="1.10.1740.10">
    <property type="match status" value="1"/>
</dbReference>
<feature type="region of interest" description="Disordered" evidence="5">
    <location>
        <begin position="336"/>
        <end position="421"/>
    </location>
</feature>
<dbReference type="Pfam" id="PF04542">
    <property type="entry name" value="Sigma70_r2"/>
    <property type="match status" value="1"/>
</dbReference>
<dbReference type="SUPFAM" id="SSF88946">
    <property type="entry name" value="Sigma2 domain of RNA polymerase sigma factors"/>
    <property type="match status" value="1"/>
</dbReference>
<dbReference type="GO" id="GO:0003677">
    <property type="term" value="F:DNA binding"/>
    <property type="evidence" value="ECO:0007669"/>
    <property type="project" value="InterPro"/>
</dbReference>
<keyword evidence="9" id="KW-1185">Reference proteome</keyword>
<evidence type="ECO:0000259" key="7">
    <source>
        <dbReference type="Pfam" id="PF08281"/>
    </source>
</evidence>
<feature type="compositionally biased region" description="Gly residues" evidence="5">
    <location>
        <begin position="365"/>
        <end position="375"/>
    </location>
</feature>
<feature type="compositionally biased region" description="Low complexity" evidence="5">
    <location>
        <begin position="336"/>
        <end position="345"/>
    </location>
</feature>
<feature type="domain" description="RNA polymerase sigma factor 70 region 4 type 2" evidence="7">
    <location>
        <begin position="120"/>
        <end position="171"/>
    </location>
</feature>